<proteinExistence type="predicted"/>
<reference evidence="1 2" key="1">
    <citation type="journal article" date="2009" name="PLoS Genet.">
        <title>The Bifidobacterium dentium Bd1 genome sequence reflects its genetic adaptation to the human oral cavity.</title>
        <authorList>
            <person name="Ventura M."/>
            <person name="Turroni F."/>
            <person name="Zomer A."/>
            <person name="Foroni E."/>
            <person name="Giubellini V."/>
            <person name="Bottacini F."/>
            <person name="Canchaya C."/>
            <person name="Claesson M.J."/>
            <person name="He F."/>
            <person name="Mantzourani M."/>
            <person name="Mulas L."/>
            <person name="Ferrarini A."/>
            <person name="Gao B."/>
            <person name="Delledonne M."/>
            <person name="Henrissat B."/>
            <person name="Coutinho P."/>
            <person name="Oggioni M."/>
            <person name="Gupta R.S."/>
            <person name="Zhang Z."/>
            <person name="Beighton D."/>
            <person name="Fitzgerald G.F."/>
            <person name="O'Toole P.W."/>
            <person name="van Sinderen D."/>
        </authorList>
    </citation>
    <scope>NUCLEOTIDE SEQUENCE [LARGE SCALE GENOMIC DNA]</scope>
    <source>
        <strain evidence="2">ATCC 27534 / DSM 20436 / JCM 1195 / Bd1</strain>
    </source>
</reference>
<dbReference type="Proteomes" id="UP000008693">
    <property type="component" value="Chromosome"/>
</dbReference>
<organism evidence="1 2">
    <name type="scientific">Bifidobacterium dentium (strain ATCC 27534 / DSM 20436 / JCM 1195 / Bd1)</name>
    <dbReference type="NCBI Taxonomy" id="401473"/>
    <lineage>
        <taxon>Bacteria</taxon>
        <taxon>Bacillati</taxon>
        <taxon>Actinomycetota</taxon>
        <taxon>Actinomycetes</taxon>
        <taxon>Bifidobacteriales</taxon>
        <taxon>Bifidobacteriaceae</taxon>
        <taxon>Bifidobacterium</taxon>
    </lineage>
</organism>
<dbReference type="EMBL" id="CP001750">
    <property type="protein sequence ID" value="ADB10519.1"/>
    <property type="molecule type" value="Genomic_DNA"/>
</dbReference>
<evidence type="ECO:0000313" key="1">
    <source>
        <dbReference type="EMBL" id="ADB10519.1"/>
    </source>
</evidence>
<dbReference type="HOGENOM" id="CLU_3149988_0_0_11"/>
<sequence length="48" mass="5596">MYVDLDHVSKTIKGKAVLRDVSVDNEWGPSRQNELRPDCWTLLNRIQV</sequence>
<dbReference type="GeneID" id="52017242"/>
<dbReference type="KEGG" id="bde:BDP_1943"/>
<name>D2Q6F4_BIFDB</name>
<keyword evidence="2" id="KW-1185">Reference proteome</keyword>
<protein>
    <submittedName>
        <fullName evidence="1">Uncharacterized protein</fullName>
    </submittedName>
</protein>
<dbReference type="STRING" id="401473.BDP_1943"/>
<gene>
    <name evidence="1" type="ordered locus">BDP_1943</name>
</gene>
<evidence type="ECO:0000313" key="2">
    <source>
        <dbReference type="Proteomes" id="UP000008693"/>
    </source>
</evidence>
<dbReference type="RefSeq" id="WP_003838731.1">
    <property type="nucleotide sequence ID" value="NC_013714.1"/>
</dbReference>
<accession>D2Q6F4</accession>
<dbReference type="AlphaFoldDB" id="D2Q6F4"/>